<dbReference type="EMBL" id="CP027306">
    <property type="protein sequence ID" value="AXE76857.1"/>
    <property type="molecule type" value="Genomic_DNA"/>
</dbReference>
<protein>
    <submittedName>
        <fullName evidence="1">Uncharacterized protein</fullName>
    </submittedName>
</protein>
<sequence>MTAVTPRSTHKDGPAALPGMRGIGLRCGALELKQFFRRRWAGSREYGKVALVLGARCVGGPVLRLLTFRRQDRRDG</sequence>
<evidence type="ECO:0000313" key="2">
    <source>
        <dbReference type="Proteomes" id="UP000252698"/>
    </source>
</evidence>
<dbReference type="RefSeq" id="WP_114243512.1">
    <property type="nucleotide sequence ID" value="NZ_CP027306.1"/>
</dbReference>
<name>A0A2Z5J942_STRAR</name>
<accession>A0A2Z5J942</accession>
<organism evidence="1 2">
    <name type="scientific">Streptomyces atratus</name>
    <dbReference type="NCBI Taxonomy" id="1893"/>
    <lineage>
        <taxon>Bacteria</taxon>
        <taxon>Bacillati</taxon>
        <taxon>Actinomycetota</taxon>
        <taxon>Actinomycetes</taxon>
        <taxon>Kitasatosporales</taxon>
        <taxon>Streptomycetaceae</taxon>
        <taxon>Streptomyces</taxon>
    </lineage>
</organism>
<reference evidence="1 2" key="1">
    <citation type="journal article" date="2018" name="Front. Microbiol.">
        <title>Genome Sequencing of Streptomyces atratus SCSIOZH16 and Activation Production of Nocardamine via Metabolic Engineering.</title>
        <authorList>
            <person name="Li Y."/>
            <person name="Zhang C."/>
            <person name="Liu C."/>
            <person name="Ju J."/>
            <person name="Ma J."/>
        </authorList>
    </citation>
    <scope>NUCLEOTIDE SEQUENCE [LARGE SCALE GENOMIC DNA]</scope>
    <source>
        <strain evidence="1 2">SCSIO_ZH16</strain>
    </source>
</reference>
<gene>
    <name evidence="1" type="ORF">C5746_07980</name>
</gene>
<dbReference type="AlphaFoldDB" id="A0A2Z5J942"/>
<dbReference type="GeneID" id="95525581"/>
<dbReference type="Proteomes" id="UP000252698">
    <property type="component" value="Chromosome"/>
</dbReference>
<dbReference type="KEGG" id="sata:C5746_07980"/>
<evidence type="ECO:0000313" key="1">
    <source>
        <dbReference type="EMBL" id="AXE76857.1"/>
    </source>
</evidence>
<proteinExistence type="predicted"/>